<evidence type="ECO:0000256" key="1">
    <source>
        <dbReference type="ARBA" id="ARBA00022468"/>
    </source>
</evidence>
<proteinExistence type="predicted"/>
<keyword evidence="2" id="KW-0433">Leucine-rich repeat</keyword>
<dbReference type="InterPro" id="IPR032675">
    <property type="entry name" value="LRR_dom_sf"/>
</dbReference>
<keyword evidence="3" id="KW-0677">Repeat</keyword>
<dbReference type="InterPro" id="IPR027038">
    <property type="entry name" value="RanGap"/>
</dbReference>
<protein>
    <submittedName>
        <fullName evidence="4">Uncharacterized protein</fullName>
    </submittedName>
</protein>
<accession>A0A0G4G2X3</accession>
<dbReference type="PhylomeDB" id="A0A0G4G2X3"/>
<dbReference type="GO" id="GO:0005634">
    <property type="term" value="C:nucleus"/>
    <property type="evidence" value="ECO:0007669"/>
    <property type="project" value="TreeGrafter"/>
</dbReference>
<dbReference type="GO" id="GO:0006913">
    <property type="term" value="P:nucleocytoplasmic transport"/>
    <property type="evidence" value="ECO:0007669"/>
    <property type="project" value="TreeGrafter"/>
</dbReference>
<name>A0A0G4G2X3_9ALVE</name>
<dbReference type="GO" id="GO:0031267">
    <property type="term" value="F:small GTPase binding"/>
    <property type="evidence" value="ECO:0007669"/>
    <property type="project" value="TreeGrafter"/>
</dbReference>
<dbReference type="PANTHER" id="PTHR24113">
    <property type="entry name" value="RAN GTPASE-ACTIVATING PROTEIN 1"/>
    <property type="match status" value="1"/>
</dbReference>
<dbReference type="SUPFAM" id="SSF52047">
    <property type="entry name" value="RNI-like"/>
    <property type="match status" value="1"/>
</dbReference>
<dbReference type="AlphaFoldDB" id="A0A0G4G2X3"/>
<dbReference type="GO" id="GO:0005096">
    <property type="term" value="F:GTPase activator activity"/>
    <property type="evidence" value="ECO:0007669"/>
    <property type="project" value="UniProtKB-KW"/>
</dbReference>
<dbReference type="SMART" id="SM00368">
    <property type="entry name" value="LRR_RI"/>
    <property type="match status" value="3"/>
</dbReference>
<dbReference type="VEuPathDB" id="CryptoDB:Cvel_19944"/>
<dbReference type="PANTHER" id="PTHR24113:SF12">
    <property type="entry name" value="RAN GTPASE-ACTIVATING PROTEIN 1"/>
    <property type="match status" value="1"/>
</dbReference>
<evidence type="ECO:0000256" key="3">
    <source>
        <dbReference type="ARBA" id="ARBA00022737"/>
    </source>
</evidence>
<reference evidence="4" key="1">
    <citation type="submission" date="2014-11" db="EMBL/GenBank/DDBJ databases">
        <authorList>
            <person name="Otto D Thomas"/>
            <person name="Naeem Raeece"/>
        </authorList>
    </citation>
    <scope>NUCLEOTIDE SEQUENCE</scope>
</reference>
<evidence type="ECO:0000256" key="2">
    <source>
        <dbReference type="ARBA" id="ARBA00022614"/>
    </source>
</evidence>
<keyword evidence="1" id="KW-0343">GTPase activation</keyword>
<sequence>MGLQTRVHEKLGVRPPRNVDVSGSRGLSAQNIFLFLEGLPAQLQHITLDSVVVKDPAFIRFLEGRLKAAGKGGSALNSVAFAEESLSRLEAPEVFPLLLPLLEHLCLKGNILGRVGCAALGEAFRSGRASRLRTLDLEETGIDWHQLNILLQAFRWTWCPTRLEAVNLYESLYQLEVLLRSFQRSDVPVLLENLNLSGNPLGDLGMNVLSRLLYVLWCRGARVRVLKLRRCECTEDGVEDLARVIRGGWLSCLETLDLEDVARAAFFSSFAEPEGKAFPFL</sequence>
<dbReference type="GO" id="GO:0048471">
    <property type="term" value="C:perinuclear region of cytoplasm"/>
    <property type="evidence" value="ECO:0007669"/>
    <property type="project" value="TreeGrafter"/>
</dbReference>
<dbReference type="GO" id="GO:0005829">
    <property type="term" value="C:cytosol"/>
    <property type="evidence" value="ECO:0007669"/>
    <property type="project" value="TreeGrafter"/>
</dbReference>
<dbReference type="EMBL" id="CDMZ01000833">
    <property type="protein sequence ID" value="CEM22371.1"/>
    <property type="molecule type" value="Genomic_DNA"/>
</dbReference>
<dbReference type="Gene3D" id="3.80.10.10">
    <property type="entry name" value="Ribonuclease Inhibitor"/>
    <property type="match status" value="1"/>
</dbReference>
<evidence type="ECO:0000313" key="4">
    <source>
        <dbReference type="EMBL" id="CEM22371.1"/>
    </source>
</evidence>
<organism evidence="4">
    <name type="scientific">Chromera velia CCMP2878</name>
    <dbReference type="NCBI Taxonomy" id="1169474"/>
    <lineage>
        <taxon>Eukaryota</taxon>
        <taxon>Sar</taxon>
        <taxon>Alveolata</taxon>
        <taxon>Colpodellida</taxon>
        <taxon>Chromeraceae</taxon>
        <taxon>Chromera</taxon>
    </lineage>
</organism>
<gene>
    <name evidence="4" type="ORF">Cvel_19944</name>
</gene>